<gene>
    <name evidence="9" type="ORF">SLS56_011932</name>
</gene>
<name>A0ABR3SA82_9PEZI</name>
<organism evidence="9 10">
    <name type="scientific">Neofusicoccum ribis</name>
    <dbReference type="NCBI Taxonomy" id="45134"/>
    <lineage>
        <taxon>Eukaryota</taxon>
        <taxon>Fungi</taxon>
        <taxon>Dikarya</taxon>
        <taxon>Ascomycota</taxon>
        <taxon>Pezizomycotina</taxon>
        <taxon>Dothideomycetes</taxon>
        <taxon>Dothideomycetes incertae sedis</taxon>
        <taxon>Botryosphaeriales</taxon>
        <taxon>Botryosphaeriaceae</taxon>
        <taxon>Neofusicoccum</taxon>
    </lineage>
</organism>
<keyword evidence="10" id="KW-1185">Reference proteome</keyword>
<accession>A0ABR3SA82</accession>
<evidence type="ECO:0000256" key="7">
    <source>
        <dbReference type="SAM" id="Phobius"/>
    </source>
</evidence>
<feature type="region of interest" description="Disordered" evidence="6">
    <location>
        <begin position="377"/>
        <end position="401"/>
    </location>
</feature>
<protein>
    <recommendedName>
        <fullName evidence="8">Rhodopsin domain-containing protein</fullName>
    </recommendedName>
</protein>
<comment type="caution">
    <text evidence="9">The sequence shown here is derived from an EMBL/GenBank/DDBJ whole genome shotgun (WGS) entry which is preliminary data.</text>
</comment>
<sequence>MAASDAGTRFAATVVSMTVLAFIILSSRLVIRTCVVSSFGPDDWFIIAAMLFTITMSAMMILQVHHGLGKHVWEVSPAEQMDLSKYLYVSVIFYNGAVGLVKISILLQYLRIFATKKMQRACYVILVLNSMFAIETVIISVFDCTPIPFFWDKTIPNGHCVDFGAMWFSHASVNIVFDLVLVILPMPVINSLNLPRKQKIALMGIFALGTLYVVICLTQQTLADNKHSASVTSMLRLQSIYNVSYSTDITYDNVGAALWSAVEINTAIICASLPTFKAVVNRIFPRLLATTQNSTRHRSRTWHSRIGASKNHQALVSLNDPERGEGGTVHLELARRDGTLGAVRTNCEKGVVVTEDSDISNRESEDGIKVVTVVTQQRERQGNDALTSPPMDESRTQSLTQSERGLFINYDHVRRT</sequence>
<evidence type="ECO:0000256" key="3">
    <source>
        <dbReference type="ARBA" id="ARBA00022989"/>
    </source>
</evidence>
<evidence type="ECO:0000256" key="1">
    <source>
        <dbReference type="ARBA" id="ARBA00004141"/>
    </source>
</evidence>
<feature type="transmembrane region" description="Helical" evidence="7">
    <location>
        <begin position="167"/>
        <end position="188"/>
    </location>
</feature>
<feature type="transmembrane region" description="Helical" evidence="7">
    <location>
        <begin position="122"/>
        <end position="142"/>
    </location>
</feature>
<dbReference type="InterPro" id="IPR049326">
    <property type="entry name" value="Rhodopsin_dom_fungi"/>
</dbReference>
<feature type="transmembrane region" description="Helical" evidence="7">
    <location>
        <begin position="43"/>
        <end position="66"/>
    </location>
</feature>
<dbReference type="InterPro" id="IPR052337">
    <property type="entry name" value="SAT4-like"/>
</dbReference>
<dbReference type="EMBL" id="JAJVDC020000335">
    <property type="protein sequence ID" value="KAL1615094.1"/>
    <property type="molecule type" value="Genomic_DNA"/>
</dbReference>
<evidence type="ECO:0000256" key="2">
    <source>
        <dbReference type="ARBA" id="ARBA00022692"/>
    </source>
</evidence>
<feature type="transmembrane region" description="Helical" evidence="7">
    <location>
        <begin position="12"/>
        <end position="31"/>
    </location>
</feature>
<evidence type="ECO:0000313" key="9">
    <source>
        <dbReference type="EMBL" id="KAL1615094.1"/>
    </source>
</evidence>
<evidence type="ECO:0000256" key="5">
    <source>
        <dbReference type="ARBA" id="ARBA00038359"/>
    </source>
</evidence>
<evidence type="ECO:0000256" key="6">
    <source>
        <dbReference type="SAM" id="MobiDB-lite"/>
    </source>
</evidence>
<evidence type="ECO:0000259" key="8">
    <source>
        <dbReference type="Pfam" id="PF20684"/>
    </source>
</evidence>
<keyword evidence="4 7" id="KW-0472">Membrane</keyword>
<dbReference type="Proteomes" id="UP001521116">
    <property type="component" value="Unassembled WGS sequence"/>
</dbReference>
<feature type="domain" description="Rhodopsin" evidence="8">
    <location>
        <begin position="28"/>
        <end position="281"/>
    </location>
</feature>
<feature type="transmembrane region" description="Helical" evidence="7">
    <location>
        <begin position="86"/>
        <end position="110"/>
    </location>
</feature>
<dbReference type="PANTHER" id="PTHR33048:SF47">
    <property type="entry name" value="INTEGRAL MEMBRANE PROTEIN-RELATED"/>
    <property type="match status" value="1"/>
</dbReference>
<keyword evidence="3 7" id="KW-1133">Transmembrane helix</keyword>
<comment type="similarity">
    <text evidence="5">Belongs to the SAT4 family.</text>
</comment>
<evidence type="ECO:0000313" key="10">
    <source>
        <dbReference type="Proteomes" id="UP001521116"/>
    </source>
</evidence>
<evidence type="ECO:0000256" key="4">
    <source>
        <dbReference type="ARBA" id="ARBA00023136"/>
    </source>
</evidence>
<dbReference type="PANTHER" id="PTHR33048">
    <property type="entry name" value="PTH11-LIKE INTEGRAL MEMBRANE PROTEIN (AFU_ORTHOLOGUE AFUA_5G11245)"/>
    <property type="match status" value="1"/>
</dbReference>
<dbReference type="Pfam" id="PF20684">
    <property type="entry name" value="Fung_rhodopsin"/>
    <property type="match status" value="1"/>
</dbReference>
<comment type="subcellular location">
    <subcellularLocation>
        <location evidence="1">Membrane</location>
        <topology evidence="1">Multi-pass membrane protein</topology>
    </subcellularLocation>
</comment>
<feature type="transmembrane region" description="Helical" evidence="7">
    <location>
        <begin position="200"/>
        <end position="222"/>
    </location>
</feature>
<reference evidence="9 10" key="1">
    <citation type="submission" date="2024-02" db="EMBL/GenBank/DDBJ databases">
        <title>De novo assembly and annotation of 12 fungi associated with fruit tree decline syndrome in Ontario, Canada.</title>
        <authorList>
            <person name="Sulman M."/>
            <person name="Ellouze W."/>
            <person name="Ilyukhin E."/>
        </authorList>
    </citation>
    <scope>NUCLEOTIDE SEQUENCE [LARGE SCALE GENOMIC DNA]</scope>
    <source>
        <strain evidence="9 10">M1-105</strain>
    </source>
</reference>
<keyword evidence="2 7" id="KW-0812">Transmembrane</keyword>
<proteinExistence type="inferred from homology"/>